<evidence type="ECO:0000256" key="1">
    <source>
        <dbReference type="ARBA" id="ARBA00022598"/>
    </source>
</evidence>
<dbReference type="InterPro" id="IPR013815">
    <property type="entry name" value="ATP_grasp_subdomain_1"/>
</dbReference>
<protein>
    <recommendedName>
        <fullName evidence="5 6">N5-carboxyaminoimidazole ribonucleotide synthase</fullName>
        <shortName evidence="5 6">N5-CAIR synthase</shortName>
        <ecNumber evidence="5 6">6.3.4.18</ecNumber>
    </recommendedName>
    <alternativeName>
        <fullName evidence="5 6">5-(carboxyamino)imidazole ribonucleotide synthetase</fullName>
    </alternativeName>
</protein>
<dbReference type="InterPro" id="IPR005875">
    <property type="entry name" value="PurK"/>
</dbReference>
<evidence type="ECO:0000256" key="2">
    <source>
        <dbReference type="ARBA" id="ARBA00022741"/>
    </source>
</evidence>
<dbReference type="PANTHER" id="PTHR11609:SF5">
    <property type="entry name" value="PHOSPHORIBOSYLAMINOIMIDAZOLE CARBOXYLASE"/>
    <property type="match status" value="1"/>
</dbReference>
<sequence>MQANKEMLQKIVPPETIGIIGGGQLGRMMAIAAKYMGYQVIVLDPTPNCPTAQVADGQIVAAYDDMDAIKKLTEKSDVITYEFENVDLEAATFIEKASKLPQGAYALEVTQNREKEKSIIKEAGLPIPSFAIVHNREECAQALQNFHLPAVIKTCQGGYDGKGQLKIESEKDMKAAVEFANPGGTFIIEQWVPFDREISVIFTRSQTGEIAFFPLAENDHKDHILYETIAPARVSTEVKRKAIEAATILAEKINIVGTFAIEMFVKGEDIFINEMAPRPHNSGHYTIEACNVSQFYQHIRAICGLPLQEVEQFQAAIMMNVLGEDMPKAIRALSTIPEAFVHLYGKAEAKEKRKMGHVTFIGDDFQAVEKLKQAYEGDIYD</sequence>
<dbReference type="NCBIfam" id="NF004675">
    <property type="entry name" value="PRK06019.1-1"/>
    <property type="match status" value="1"/>
</dbReference>
<comment type="function">
    <text evidence="5">Catalyzes the ATP-dependent conversion of 5-aminoimidazole ribonucleotide (AIR) and HCO(3)(-) to N5-carboxyaminoimidazole ribonucleotide (N5-CAIR).</text>
</comment>
<evidence type="ECO:0000256" key="4">
    <source>
        <dbReference type="ARBA" id="ARBA00022840"/>
    </source>
</evidence>
<dbReference type="Pfam" id="PF17769">
    <property type="entry name" value="PurK_C"/>
    <property type="match status" value="1"/>
</dbReference>
<evidence type="ECO:0000256" key="3">
    <source>
        <dbReference type="ARBA" id="ARBA00022755"/>
    </source>
</evidence>
<feature type="binding site" evidence="5">
    <location>
        <position position="153"/>
    </location>
    <ligand>
        <name>ATP</name>
        <dbReference type="ChEBI" id="CHEBI:30616"/>
    </ligand>
</feature>
<feature type="binding site" evidence="5">
    <location>
        <begin position="273"/>
        <end position="274"/>
    </location>
    <ligand>
        <name>ATP</name>
        <dbReference type="ChEBI" id="CHEBI:30616"/>
    </ligand>
</feature>
<name>A0A2V3WEF9_9BACI</name>
<dbReference type="Gene3D" id="3.40.50.20">
    <property type="match status" value="1"/>
</dbReference>
<evidence type="ECO:0000313" key="9">
    <source>
        <dbReference type="Proteomes" id="UP000247978"/>
    </source>
</evidence>
<dbReference type="NCBIfam" id="NF004679">
    <property type="entry name" value="PRK06019.1-5"/>
    <property type="match status" value="1"/>
</dbReference>
<comment type="similarity">
    <text evidence="5 6">Belongs to the PurK/PurT family.</text>
</comment>
<gene>
    <name evidence="5 6" type="primary">purK</name>
    <name evidence="8" type="ORF">DFR56_101519</name>
</gene>
<feature type="binding site" evidence="5">
    <location>
        <position position="197"/>
    </location>
    <ligand>
        <name>ATP</name>
        <dbReference type="ChEBI" id="CHEBI:30616"/>
    </ligand>
</feature>
<dbReference type="Proteomes" id="UP000247978">
    <property type="component" value="Unassembled WGS sequence"/>
</dbReference>
<evidence type="ECO:0000313" key="8">
    <source>
        <dbReference type="EMBL" id="PXW90605.1"/>
    </source>
</evidence>
<dbReference type="Pfam" id="PF22660">
    <property type="entry name" value="RS_preATP-grasp-like"/>
    <property type="match status" value="1"/>
</dbReference>
<feature type="domain" description="ATP-grasp" evidence="7">
    <location>
        <begin position="117"/>
        <end position="303"/>
    </location>
</feature>
<dbReference type="PANTHER" id="PTHR11609">
    <property type="entry name" value="PURINE BIOSYNTHESIS PROTEIN 6/7, PUR6/7"/>
    <property type="match status" value="1"/>
</dbReference>
<proteinExistence type="inferred from homology"/>
<dbReference type="GO" id="GO:0005829">
    <property type="term" value="C:cytosol"/>
    <property type="evidence" value="ECO:0007669"/>
    <property type="project" value="TreeGrafter"/>
</dbReference>
<keyword evidence="4 5" id="KW-0067">ATP-binding</keyword>
<feature type="binding site" evidence="5">
    <location>
        <begin position="158"/>
        <end position="164"/>
    </location>
    <ligand>
        <name>ATP</name>
        <dbReference type="ChEBI" id="CHEBI:30616"/>
    </ligand>
</feature>
<dbReference type="PROSITE" id="PS50975">
    <property type="entry name" value="ATP_GRASP"/>
    <property type="match status" value="1"/>
</dbReference>
<reference evidence="8 9" key="1">
    <citation type="submission" date="2018-05" db="EMBL/GenBank/DDBJ databases">
        <title>Genomic Encyclopedia of Type Strains, Phase IV (KMG-IV): sequencing the most valuable type-strain genomes for metagenomic binning, comparative biology and taxonomic classification.</title>
        <authorList>
            <person name="Goeker M."/>
        </authorList>
    </citation>
    <scope>NUCLEOTIDE SEQUENCE [LARGE SCALE GENOMIC DNA]</scope>
    <source>
        <strain evidence="8 9">DSM 28556</strain>
    </source>
</reference>
<comment type="catalytic activity">
    <reaction evidence="5 6">
        <text>5-amino-1-(5-phospho-beta-D-ribosyl)imidazole + hydrogencarbonate + ATP = 5-carboxyamino-1-(5-phospho-D-ribosyl)imidazole + ADP + phosphate + 2 H(+)</text>
        <dbReference type="Rhea" id="RHEA:19317"/>
        <dbReference type="ChEBI" id="CHEBI:15378"/>
        <dbReference type="ChEBI" id="CHEBI:17544"/>
        <dbReference type="ChEBI" id="CHEBI:30616"/>
        <dbReference type="ChEBI" id="CHEBI:43474"/>
        <dbReference type="ChEBI" id="CHEBI:58730"/>
        <dbReference type="ChEBI" id="CHEBI:137981"/>
        <dbReference type="ChEBI" id="CHEBI:456216"/>
        <dbReference type="EC" id="6.3.4.18"/>
    </reaction>
</comment>
<organism evidence="8 9">
    <name type="scientific">Pseudogracilibacillus auburnensis</name>
    <dbReference type="NCBI Taxonomy" id="1494959"/>
    <lineage>
        <taxon>Bacteria</taxon>
        <taxon>Bacillati</taxon>
        <taxon>Bacillota</taxon>
        <taxon>Bacilli</taxon>
        <taxon>Bacillales</taxon>
        <taxon>Bacillaceae</taxon>
        <taxon>Pseudogracilibacillus</taxon>
    </lineage>
</organism>
<dbReference type="NCBIfam" id="NF004676">
    <property type="entry name" value="PRK06019.1-2"/>
    <property type="match status" value="1"/>
</dbReference>
<comment type="pathway">
    <text evidence="5 6">Purine metabolism; IMP biosynthesis via de novo pathway; 5-amino-1-(5-phospho-D-ribosyl)imidazole-4-carboxylate from 5-amino-1-(5-phospho-D-ribosyl)imidazole (N5-CAIR route): step 1/2.</text>
</comment>
<feature type="binding site" evidence="5">
    <location>
        <position position="113"/>
    </location>
    <ligand>
        <name>ATP</name>
        <dbReference type="ChEBI" id="CHEBI:30616"/>
    </ligand>
</feature>
<evidence type="ECO:0000259" key="7">
    <source>
        <dbReference type="PROSITE" id="PS50975"/>
    </source>
</evidence>
<keyword evidence="2 5" id="KW-0547">Nucleotide-binding</keyword>
<feature type="binding site" evidence="5">
    <location>
        <position position="220"/>
    </location>
    <ligand>
        <name>ATP</name>
        <dbReference type="ChEBI" id="CHEBI:30616"/>
    </ligand>
</feature>
<dbReference type="InterPro" id="IPR003135">
    <property type="entry name" value="ATP-grasp_carboxylate-amine"/>
</dbReference>
<dbReference type="EMBL" id="QJJQ01000001">
    <property type="protein sequence ID" value="PXW90605.1"/>
    <property type="molecule type" value="Genomic_DNA"/>
</dbReference>
<dbReference type="GO" id="GO:0046872">
    <property type="term" value="F:metal ion binding"/>
    <property type="evidence" value="ECO:0007669"/>
    <property type="project" value="InterPro"/>
</dbReference>
<feature type="binding site" evidence="5">
    <location>
        <begin position="189"/>
        <end position="192"/>
    </location>
    <ligand>
        <name>ATP</name>
        <dbReference type="ChEBI" id="CHEBI:30616"/>
    </ligand>
</feature>
<keyword evidence="3 5" id="KW-0658">Purine biosynthesis</keyword>
<dbReference type="GO" id="GO:0005524">
    <property type="term" value="F:ATP binding"/>
    <property type="evidence" value="ECO:0007669"/>
    <property type="project" value="UniProtKB-UniRule"/>
</dbReference>
<dbReference type="SUPFAM" id="SSF51246">
    <property type="entry name" value="Rudiment single hybrid motif"/>
    <property type="match status" value="1"/>
</dbReference>
<comment type="function">
    <text evidence="6">Catalyzes the ATP-dependent conversion of 5-aminoimidazole ribonucleotide (AIR) and HCO(3)- to N5-carboxyaminoimidazole ribonucleotide (N5-CAIR).</text>
</comment>
<dbReference type="InterPro" id="IPR016185">
    <property type="entry name" value="PreATP-grasp_dom_sf"/>
</dbReference>
<dbReference type="InterPro" id="IPR011054">
    <property type="entry name" value="Rudment_hybrid_motif"/>
</dbReference>
<dbReference type="EC" id="6.3.4.18" evidence="5 6"/>
<dbReference type="InterPro" id="IPR011761">
    <property type="entry name" value="ATP-grasp"/>
</dbReference>
<dbReference type="SUPFAM" id="SSF56059">
    <property type="entry name" value="Glutathione synthetase ATP-binding domain-like"/>
    <property type="match status" value="1"/>
</dbReference>
<dbReference type="GO" id="GO:0034028">
    <property type="term" value="F:5-(carboxyamino)imidazole ribonucleotide synthase activity"/>
    <property type="evidence" value="ECO:0007669"/>
    <property type="project" value="UniProtKB-UniRule"/>
</dbReference>
<dbReference type="Pfam" id="PF02222">
    <property type="entry name" value="ATP-grasp"/>
    <property type="match status" value="1"/>
</dbReference>
<comment type="subunit">
    <text evidence="5 6">Homodimer.</text>
</comment>
<dbReference type="FunFam" id="3.30.470.20:FF:000029">
    <property type="entry name" value="N5-carboxyaminoimidazole ribonucleotide synthase"/>
    <property type="match status" value="1"/>
</dbReference>
<accession>A0A2V3WEF9</accession>
<dbReference type="InterPro" id="IPR054350">
    <property type="entry name" value="PurT/PurK_preATP-grasp"/>
</dbReference>
<keyword evidence="9" id="KW-1185">Reference proteome</keyword>
<keyword evidence="1 5" id="KW-0436">Ligase</keyword>
<dbReference type="NCBIfam" id="TIGR01161">
    <property type="entry name" value="purK"/>
    <property type="match status" value="1"/>
</dbReference>
<dbReference type="Gene3D" id="3.30.1490.20">
    <property type="entry name" value="ATP-grasp fold, A domain"/>
    <property type="match status" value="1"/>
</dbReference>
<dbReference type="GO" id="GO:0004638">
    <property type="term" value="F:phosphoribosylaminoimidazole carboxylase activity"/>
    <property type="evidence" value="ECO:0007669"/>
    <property type="project" value="InterPro"/>
</dbReference>
<dbReference type="SUPFAM" id="SSF52440">
    <property type="entry name" value="PreATP-grasp domain"/>
    <property type="match status" value="1"/>
</dbReference>
<dbReference type="Gene3D" id="3.30.470.20">
    <property type="entry name" value="ATP-grasp fold, B domain"/>
    <property type="match status" value="1"/>
</dbReference>
<evidence type="ECO:0000256" key="5">
    <source>
        <dbReference type="HAMAP-Rule" id="MF_01928"/>
    </source>
</evidence>
<comment type="caution">
    <text evidence="8">The sequence shown here is derived from an EMBL/GenBank/DDBJ whole genome shotgun (WGS) entry which is preliminary data.</text>
</comment>
<dbReference type="HAMAP" id="MF_01928">
    <property type="entry name" value="PurK"/>
    <property type="match status" value="1"/>
</dbReference>
<dbReference type="FunFam" id="3.40.50.20:FF:000016">
    <property type="entry name" value="N5-carboxyaminoimidazole ribonucleotide synthase"/>
    <property type="match status" value="1"/>
</dbReference>
<dbReference type="AlphaFoldDB" id="A0A2V3WEF9"/>
<dbReference type="UniPathway" id="UPA00074">
    <property type="reaction ID" value="UER00942"/>
</dbReference>
<dbReference type="InterPro" id="IPR040686">
    <property type="entry name" value="PurK_C"/>
</dbReference>
<dbReference type="GO" id="GO:0006189">
    <property type="term" value="P:'de novo' IMP biosynthetic process"/>
    <property type="evidence" value="ECO:0007669"/>
    <property type="project" value="UniProtKB-UniRule"/>
</dbReference>
<evidence type="ECO:0000256" key="6">
    <source>
        <dbReference type="RuleBase" id="RU361200"/>
    </source>
</evidence>